<keyword evidence="1" id="KW-0175">Coiled coil</keyword>
<organism evidence="2 3">
    <name type="scientific">Caenorhabditis nigoni</name>
    <dbReference type="NCBI Taxonomy" id="1611254"/>
    <lineage>
        <taxon>Eukaryota</taxon>
        <taxon>Metazoa</taxon>
        <taxon>Ecdysozoa</taxon>
        <taxon>Nematoda</taxon>
        <taxon>Chromadorea</taxon>
        <taxon>Rhabditida</taxon>
        <taxon>Rhabditina</taxon>
        <taxon>Rhabditomorpha</taxon>
        <taxon>Rhabditoidea</taxon>
        <taxon>Rhabditidae</taxon>
        <taxon>Peloderinae</taxon>
        <taxon>Caenorhabditis</taxon>
    </lineage>
</organism>
<feature type="coiled-coil region" evidence="1">
    <location>
        <begin position="16"/>
        <end position="64"/>
    </location>
</feature>
<keyword evidence="3" id="KW-1185">Reference proteome</keyword>
<comment type="caution">
    <text evidence="2">The sequence shown here is derived from an EMBL/GenBank/DDBJ whole genome shotgun (WGS) entry which is preliminary data.</text>
</comment>
<protein>
    <submittedName>
        <fullName evidence="2">Uncharacterized protein</fullName>
    </submittedName>
</protein>
<dbReference type="AlphaFoldDB" id="A0A2G5V8X0"/>
<accession>A0A2G5V8X0</accession>
<dbReference type="EMBL" id="PDUG01000002">
    <property type="protein sequence ID" value="PIC48233.1"/>
    <property type="molecule type" value="Genomic_DNA"/>
</dbReference>
<evidence type="ECO:0000313" key="2">
    <source>
        <dbReference type="EMBL" id="PIC48233.1"/>
    </source>
</evidence>
<reference evidence="3" key="1">
    <citation type="submission" date="2017-10" db="EMBL/GenBank/DDBJ databases">
        <title>Rapid genome shrinkage in a self-fertile nematode reveals novel sperm competition proteins.</title>
        <authorList>
            <person name="Yin D."/>
            <person name="Schwarz E.M."/>
            <person name="Thomas C.G."/>
            <person name="Felde R.L."/>
            <person name="Korf I.F."/>
            <person name="Cutter A.D."/>
            <person name="Schartner C.M."/>
            <person name="Ralston E.J."/>
            <person name="Meyer B.J."/>
            <person name="Haag E.S."/>
        </authorList>
    </citation>
    <scope>NUCLEOTIDE SEQUENCE [LARGE SCALE GENOMIC DNA]</scope>
    <source>
        <strain evidence="3">JU1422</strain>
    </source>
</reference>
<evidence type="ECO:0000313" key="3">
    <source>
        <dbReference type="Proteomes" id="UP000230233"/>
    </source>
</evidence>
<proteinExistence type="predicted"/>
<sequence length="215" mass="24804">MVKENDIPDVEPETALKIVRAEIKDLQRKLAIMKEEKLETEQKIQNLREEMQKAEISSKQKIADVSAEIIEQLRKKLAFQDTIVVPSAEFHMAAPPPNQDGQEMVPMVELQKAYDKIGILRNDKTSYERELWSNRHEINGLKAQRVIDNQLNATRELFAARNEIQQLFLDGMSNYQSTFHDDYLGYQLFYLVSGELDALKAKNAELEEQLARAGR</sequence>
<dbReference type="Proteomes" id="UP000230233">
    <property type="component" value="Chromosome II"/>
</dbReference>
<name>A0A2G5V8X0_9PELO</name>
<gene>
    <name evidence="2" type="primary">Cnig_chr_II.g7290</name>
    <name evidence="2" type="ORF">B9Z55_007290</name>
</gene>
<evidence type="ECO:0000256" key="1">
    <source>
        <dbReference type="SAM" id="Coils"/>
    </source>
</evidence>